<evidence type="ECO:0000313" key="10">
    <source>
        <dbReference type="Proteomes" id="UP000789405"/>
    </source>
</evidence>
<comment type="caution">
    <text evidence="9">The sequence shown here is derived from an EMBL/GenBank/DDBJ whole genome shotgun (WGS) entry which is preliminary data.</text>
</comment>
<proteinExistence type="inferred from homology"/>
<feature type="non-terminal residue" evidence="9">
    <location>
        <position position="568"/>
    </location>
</feature>
<evidence type="ECO:0000256" key="1">
    <source>
        <dbReference type="ARBA" id="ARBA00005083"/>
    </source>
</evidence>
<accession>A0A9N9I491</accession>
<evidence type="ECO:0000259" key="8">
    <source>
        <dbReference type="PROSITE" id="PS51387"/>
    </source>
</evidence>
<dbReference type="InterPro" id="IPR006094">
    <property type="entry name" value="Oxid_FAD_bind_N"/>
</dbReference>
<dbReference type="Gene3D" id="3.30.70.2520">
    <property type="match status" value="1"/>
</dbReference>
<gene>
    <name evidence="9" type="ORF">DERYTH_LOCUS14153</name>
</gene>
<evidence type="ECO:0000256" key="6">
    <source>
        <dbReference type="ARBA" id="ARBA00023002"/>
    </source>
</evidence>
<feature type="domain" description="FAD-binding PCMH-type" evidence="8">
    <location>
        <begin position="91"/>
        <end position="265"/>
    </location>
</feature>
<dbReference type="SUPFAM" id="SSF56176">
    <property type="entry name" value="FAD-binding/transporter-associated domain-like"/>
    <property type="match status" value="1"/>
</dbReference>
<dbReference type="PROSITE" id="PS51387">
    <property type="entry name" value="FAD_PCMH"/>
    <property type="match status" value="1"/>
</dbReference>
<keyword evidence="10" id="KW-1185">Reference proteome</keyword>
<dbReference type="GO" id="GO:0071949">
    <property type="term" value="F:FAD binding"/>
    <property type="evidence" value="ECO:0007669"/>
    <property type="project" value="InterPro"/>
</dbReference>
<reference evidence="9" key="1">
    <citation type="submission" date="2021-06" db="EMBL/GenBank/DDBJ databases">
        <authorList>
            <person name="Kallberg Y."/>
            <person name="Tangrot J."/>
            <person name="Rosling A."/>
        </authorList>
    </citation>
    <scope>NUCLEOTIDE SEQUENCE</scope>
    <source>
        <strain evidence="9">MA453B</strain>
    </source>
</reference>
<dbReference type="InterPro" id="IPR006093">
    <property type="entry name" value="Oxy_OxRdtase_FAD_BS"/>
</dbReference>
<dbReference type="EMBL" id="CAJVPY010010436">
    <property type="protein sequence ID" value="CAG8718777.1"/>
    <property type="molecule type" value="Genomic_DNA"/>
</dbReference>
<dbReference type="Proteomes" id="UP000789405">
    <property type="component" value="Unassembled WGS sequence"/>
</dbReference>
<evidence type="ECO:0000256" key="7">
    <source>
        <dbReference type="ARBA" id="ARBA00033418"/>
    </source>
</evidence>
<dbReference type="SUPFAM" id="SSF55103">
    <property type="entry name" value="FAD-linked oxidases, C-terminal domain"/>
    <property type="match status" value="1"/>
</dbReference>
<dbReference type="InterPro" id="IPR010031">
    <property type="entry name" value="FAD_lactone_oxidase-like"/>
</dbReference>
<dbReference type="Gene3D" id="3.30.465.10">
    <property type="match status" value="1"/>
</dbReference>
<dbReference type="InterPro" id="IPR007173">
    <property type="entry name" value="ALO_C"/>
</dbReference>
<dbReference type="InterPro" id="IPR016166">
    <property type="entry name" value="FAD-bd_PCMH"/>
</dbReference>
<dbReference type="AlphaFoldDB" id="A0A9N9I491"/>
<comment type="similarity">
    <text evidence="2">Belongs to the oxygen-dependent FAD-linked oxidoreductase family.</text>
</comment>
<dbReference type="OrthoDB" id="610608at2759"/>
<dbReference type="PROSITE" id="PS00862">
    <property type="entry name" value="OX2_COVAL_FAD"/>
    <property type="match status" value="1"/>
</dbReference>
<sequence length="568" mass="64948">LLAIFKSHPWWASILHAFCQQSKESLLFLALPFPSYSNSSYNKNENEPYFLTYLVNFDGFKAVEVNSNKGLVFRSAVPIKNKTWESIIGKIRIFPKAIFEPSTLEDLIDIVKLATITNKTIRCVAQGHLMSSLSDTENYLVVVTNLNKVTVQKHPKYGWTATAEAGTSLSDFENALRNHDPPLTIDSATEYNTLRVSGVVATGAHGGKTSSGIISDQLCSMKIVTGSGEVSEFSEEISESEFNAAKVNLVSNFIIIRFTWYNLFGDFPCTTDVQFRMNDVFIPINEWLNPKNVKNLLESSEGAMLLYFPFNGFNPSDPNSLDPNRDQIWVKNWVRTDEPVSFTQQQLEQSQENQRQDAIIQYKLRNSLIQNPKATPNITATLWSDFTASSGNTSFVYQVPEVIHFLIGEESIKFEAMESAFKVSPDFSNVVTEYLYITKLLRDFAEKGKFPINYFVEFRFIKSTEALLSNTFNKDPEVLYCHIDLVTAAGTPYWEEFVQLIALRLFDKYKAKPHWTKEWEYIPNVRTYLSEVLLNEIKQFEKIRAKYDPNKMFFDNKSLQDIFSKALN</sequence>
<evidence type="ECO:0000313" key="9">
    <source>
        <dbReference type="EMBL" id="CAG8718777.1"/>
    </source>
</evidence>
<feature type="non-terminal residue" evidence="9">
    <location>
        <position position="1"/>
    </location>
</feature>
<protein>
    <recommendedName>
        <fullName evidence="3">D-arabinono-1,4-lactone oxidase</fullName>
        <ecNumber evidence="3">1.1.3.37</ecNumber>
    </recommendedName>
    <alternativeName>
        <fullName evidence="7">L-galactono-gamma-lactone oxidase</fullName>
    </alternativeName>
</protein>
<name>A0A9N9I491_9GLOM</name>
<dbReference type="InterPro" id="IPR016169">
    <property type="entry name" value="FAD-bd_PCMH_sub2"/>
</dbReference>
<dbReference type="Pfam" id="PF04030">
    <property type="entry name" value="ALO"/>
    <property type="match status" value="1"/>
</dbReference>
<comment type="pathway">
    <text evidence="1">Cofactor biosynthesis; D-erythroascorbate biosynthesis; dehydro-D-arabinono-1,4-lactone from D-arabinose: step 2/2.</text>
</comment>
<keyword evidence="5" id="KW-0274">FAD</keyword>
<evidence type="ECO:0000256" key="4">
    <source>
        <dbReference type="ARBA" id="ARBA00022630"/>
    </source>
</evidence>
<keyword evidence="6" id="KW-0560">Oxidoreductase</keyword>
<organism evidence="9 10">
    <name type="scientific">Dentiscutata erythropus</name>
    <dbReference type="NCBI Taxonomy" id="1348616"/>
    <lineage>
        <taxon>Eukaryota</taxon>
        <taxon>Fungi</taxon>
        <taxon>Fungi incertae sedis</taxon>
        <taxon>Mucoromycota</taxon>
        <taxon>Glomeromycotina</taxon>
        <taxon>Glomeromycetes</taxon>
        <taxon>Diversisporales</taxon>
        <taxon>Gigasporaceae</taxon>
        <taxon>Dentiscutata</taxon>
    </lineage>
</organism>
<evidence type="ECO:0000256" key="2">
    <source>
        <dbReference type="ARBA" id="ARBA00005466"/>
    </source>
</evidence>
<dbReference type="EC" id="1.1.3.37" evidence="3"/>
<dbReference type="InterPro" id="IPR016167">
    <property type="entry name" value="FAD-bd_PCMH_sub1"/>
</dbReference>
<keyword evidence="4" id="KW-0285">Flavoprotein</keyword>
<dbReference type="InterPro" id="IPR016164">
    <property type="entry name" value="FAD-linked_Oxase-like_C"/>
</dbReference>
<dbReference type="GO" id="GO:0003885">
    <property type="term" value="F:D-arabinono-1,4-lactone oxidase activity"/>
    <property type="evidence" value="ECO:0007669"/>
    <property type="project" value="UniProtKB-EC"/>
</dbReference>
<dbReference type="PANTHER" id="PTHR43762:SF1">
    <property type="entry name" value="D-ARABINONO-1,4-LACTONE OXIDASE"/>
    <property type="match status" value="1"/>
</dbReference>
<evidence type="ECO:0000256" key="3">
    <source>
        <dbReference type="ARBA" id="ARBA00013136"/>
    </source>
</evidence>
<dbReference type="InterPro" id="IPR036318">
    <property type="entry name" value="FAD-bd_PCMH-like_sf"/>
</dbReference>
<evidence type="ECO:0000256" key="5">
    <source>
        <dbReference type="ARBA" id="ARBA00022827"/>
    </source>
</evidence>
<dbReference type="GO" id="GO:0016020">
    <property type="term" value="C:membrane"/>
    <property type="evidence" value="ECO:0007669"/>
    <property type="project" value="InterPro"/>
</dbReference>
<dbReference type="PANTHER" id="PTHR43762">
    <property type="entry name" value="L-GULONOLACTONE OXIDASE"/>
    <property type="match status" value="1"/>
</dbReference>
<dbReference type="Gene3D" id="3.30.43.10">
    <property type="entry name" value="Uridine Diphospho-n-acetylenolpyruvylglucosamine Reductase, domain 2"/>
    <property type="match status" value="1"/>
</dbReference>
<dbReference type="Pfam" id="PF01565">
    <property type="entry name" value="FAD_binding_4"/>
    <property type="match status" value="1"/>
</dbReference>